<dbReference type="Proteomes" id="UP000636010">
    <property type="component" value="Unassembled WGS sequence"/>
</dbReference>
<proteinExistence type="predicted"/>
<reference evidence="2" key="1">
    <citation type="journal article" date="2019" name="Int. J. Syst. Evol. Microbiol.">
        <title>The Global Catalogue of Microorganisms (GCM) 10K type strain sequencing project: providing services to taxonomists for standard genome sequencing and annotation.</title>
        <authorList>
            <consortium name="The Broad Institute Genomics Platform"/>
            <consortium name="The Broad Institute Genome Sequencing Center for Infectious Disease"/>
            <person name="Wu L."/>
            <person name="Ma J."/>
        </authorList>
    </citation>
    <scope>NUCLEOTIDE SEQUENCE [LARGE SCALE GENOMIC DNA]</scope>
    <source>
        <strain evidence="2">CGMCC 1.10832</strain>
    </source>
</reference>
<comment type="caution">
    <text evidence="1">The sequence shown here is derived from an EMBL/GenBank/DDBJ whole genome shotgun (WGS) entry which is preliminary data.</text>
</comment>
<evidence type="ECO:0000313" key="1">
    <source>
        <dbReference type="EMBL" id="GGC47481.1"/>
    </source>
</evidence>
<keyword evidence="2" id="KW-1185">Reference proteome</keyword>
<sequence length="112" mass="12857">MGNNKSEGDKIEVFYQKNPNYRSVFADGAQGAITPRNMLSLSFYSTRNAIPKSLTYDIINNQVVNEKLGKDSKQGFIREIEFTTYMDKQTAKELYELLGKFLKNDDTDNNEK</sequence>
<gene>
    <name evidence="1" type="ORF">GCM10011506_36330</name>
</gene>
<dbReference type="EMBL" id="BMEC01000012">
    <property type="protein sequence ID" value="GGC47481.1"/>
    <property type="molecule type" value="Genomic_DNA"/>
</dbReference>
<organism evidence="1 2">
    <name type="scientific">Marivirga lumbricoides</name>
    <dbReference type="NCBI Taxonomy" id="1046115"/>
    <lineage>
        <taxon>Bacteria</taxon>
        <taxon>Pseudomonadati</taxon>
        <taxon>Bacteroidota</taxon>
        <taxon>Cytophagia</taxon>
        <taxon>Cytophagales</taxon>
        <taxon>Marivirgaceae</taxon>
        <taxon>Marivirga</taxon>
    </lineage>
</organism>
<protein>
    <submittedName>
        <fullName evidence="1">Uncharacterized protein</fullName>
    </submittedName>
</protein>
<name>A0ABQ1MV82_9BACT</name>
<evidence type="ECO:0000313" key="2">
    <source>
        <dbReference type="Proteomes" id="UP000636010"/>
    </source>
</evidence>
<dbReference type="RefSeq" id="WP_188466240.1">
    <property type="nucleotide sequence ID" value="NZ_BAABHU010000012.1"/>
</dbReference>
<accession>A0ABQ1MV82</accession>